<feature type="chain" id="PRO_5012373501" evidence="1">
    <location>
        <begin position="29"/>
        <end position="196"/>
    </location>
</feature>
<feature type="domain" description="Thioredoxin-like fold" evidence="2">
    <location>
        <begin position="59"/>
        <end position="171"/>
    </location>
</feature>
<accession>A0A1Y6B363</accession>
<keyword evidence="4" id="KW-1185">Reference proteome</keyword>
<dbReference type="Gene3D" id="3.40.30.10">
    <property type="entry name" value="Glutaredoxin"/>
    <property type="match status" value="1"/>
</dbReference>
<feature type="signal peptide" evidence="1">
    <location>
        <begin position="1"/>
        <end position="28"/>
    </location>
</feature>
<organism evidence="3 4">
    <name type="scientific">Tistlia consotensis USBA 355</name>
    <dbReference type="NCBI Taxonomy" id="560819"/>
    <lineage>
        <taxon>Bacteria</taxon>
        <taxon>Pseudomonadati</taxon>
        <taxon>Pseudomonadota</taxon>
        <taxon>Alphaproteobacteria</taxon>
        <taxon>Rhodospirillales</taxon>
        <taxon>Rhodovibrionaceae</taxon>
        <taxon>Tistlia</taxon>
    </lineage>
</organism>
<dbReference type="InterPro" id="IPR036249">
    <property type="entry name" value="Thioredoxin-like_sf"/>
</dbReference>
<evidence type="ECO:0000313" key="4">
    <source>
        <dbReference type="Proteomes" id="UP000192917"/>
    </source>
</evidence>
<protein>
    <submittedName>
        <fullName evidence="3">Thioredoxin-related protein</fullName>
    </submittedName>
</protein>
<dbReference type="InterPro" id="IPR012336">
    <property type="entry name" value="Thioredoxin-like_fold"/>
</dbReference>
<evidence type="ECO:0000313" key="3">
    <source>
        <dbReference type="EMBL" id="SME89059.1"/>
    </source>
</evidence>
<dbReference type="Pfam" id="PF13098">
    <property type="entry name" value="Thioredoxin_2"/>
    <property type="match status" value="1"/>
</dbReference>
<dbReference type="SUPFAM" id="SSF52833">
    <property type="entry name" value="Thioredoxin-like"/>
    <property type="match status" value="1"/>
</dbReference>
<evidence type="ECO:0000259" key="2">
    <source>
        <dbReference type="Pfam" id="PF13098"/>
    </source>
</evidence>
<dbReference type="InterPro" id="IPR041737">
    <property type="entry name" value="SoxW"/>
</dbReference>
<dbReference type="RefSeq" id="WP_085120532.1">
    <property type="nucleotide sequence ID" value="NZ_FWZX01000001.1"/>
</dbReference>
<dbReference type="STRING" id="560819.SAMN05428998_101172"/>
<name>A0A1Y6B363_9PROT</name>
<proteinExistence type="predicted"/>
<dbReference type="AlphaFoldDB" id="A0A1Y6B363"/>
<keyword evidence="1" id="KW-0732">Signal</keyword>
<evidence type="ECO:0000256" key="1">
    <source>
        <dbReference type="SAM" id="SignalP"/>
    </source>
</evidence>
<reference evidence="3 4" key="1">
    <citation type="submission" date="2017-04" db="EMBL/GenBank/DDBJ databases">
        <authorList>
            <person name="Afonso C.L."/>
            <person name="Miller P.J."/>
            <person name="Scott M.A."/>
            <person name="Spackman E."/>
            <person name="Goraichik I."/>
            <person name="Dimitrov K.M."/>
            <person name="Suarez D.L."/>
            <person name="Swayne D.E."/>
        </authorList>
    </citation>
    <scope>NUCLEOTIDE SEQUENCE [LARGE SCALE GENOMIC DNA]</scope>
    <source>
        <strain evidence="3 4">USBA 355</strain>
    </source>
</reference>
<dbReference type="InterPro" id="IPR006311">
    <property type="entry name" value="TAT_signal"/>
</dbReference>
<gene>
    <name evidence="3" type="ORF">SAMN05428998_101172</name>
</gene>
<sequence>MITRRRFASLAAAAGAGLLTASATRARAADGPKLNDDGLYEEPFFIQSFLDLGEDLAAATQRGRRFAIMWELKGCPYCKETHFVNFADPAIRDFVSGHFDILQLNLIGAREVTDFDGKAMEERELARRWGIRFTPTFMFFPETPEAVGGRPGNEAEVARMPGYFKPPHFLAMFHYVEDKAYEQGDFRGYLKRFLAG</sequence>
<dbReference type="EMBL" id="FWZX01000001">
    <property type="protein sequence ID" value="SME89059.1"/>
    <property type="molecule type" value="Genomic_DNA"/>
</dbReference>
<dbReference type="Proteomes" id="UP000192917">
    <property type="component" value="Unassembled WGS sequence"/>
</dbReference>
<dbReference type="CDD" id="cd02951">
    <property type="entry name" value="SoxW"/>
    <property type="match status" value="1"/>
</dbReference>
<dbReference type="PROSITE" id="PS51318">
    <property type="entry name" value="TAT"/>
    <property type="match status" value="1"/>
</dbReference>